<accession>A0A267EW18</accession>
<evidence type="ECO:0000313" key="2">
    <source>
        <dbReference type="EMBL" id="PAA59493.1"/>
    </source>
</evidence>
<dbReference type="AlphaFoldDB" id="A0A267EW18"/>
<dbReference type="Proteomes" id="UP000215902">
    <property type="component" value="Unassembled WGS sequence"/>
</dbReference>
<reference evidence="3 5" key="1">
    <citation type="submission" date="2017-06" db="EMBL/GenBank/DDBJ databases">
        <title>A platform for efficient transgenesis in Macrostomum lignano, a flatworm model organism for stem cell research.</title>
        <authorList>
            <person name="Berezikov E."/>
        </authorList>
    </citation>
    <scope>NUCLEOTIDE SEQUENCE [LARGE SCALE GENOMIC DNA]</scope>
    <source>
        <strain evidence="3">DV1</strain>
        <tissue evidence="3">Whole organism</tissue>
    </source>
</reference>
<evidence type="ECO:0000313" key="4">
    <source>
        <dbReference type="EMBL" id="PAA81627.1"/>
    </source>
</evidence>
<comment type="caution">
    <text evidence="3">The sequence shown here is derived from an EMBL/GenBank/DDBJ whole genome shotgun (WGS) entry which is preliminary data.</text>
</comment>
<name>A0A267EW18_9PLAT</name>
<dbReference type="EMBL" id="NIVC01000521">
    <property type="protein sequence ID" value="PAA81627.1"/>
    <property type="molecule type" value="Genomic_DNA"/>
</dbReference>
<gene>
    <name evidence="3" type="ORF">BOX15_Mlig027177g1</name>
    <name evidence="2" type="ORF">BOX15_Mlig027177g2</name>
    <name evidence="4" type="ORF">BOX15_Mlig027177g3</name>
</gene>
<organism evidence="3 5">
    <name type="scientific">Macrostomum lignano</name>
    <dbReference type="NCBI Taxonomy" id="282301"/>
    <lineage>
        <taxon>Eukaryota</taxon>
        <taxon>Metazoa</taxon>
        <taxon>Spiralia</taxon>
        <taxon>Lophotrochozoa</taxon>
        <taxon>Platyhelminthes</taxon>
        <taxon>Rhabditophora</taxon>
        <taxon>Macrostomorpha</taxon>
        <taxon>Macrostomida</taxon>
        <taxon>Macrostomidae</taxon>
        <taxon>Macrostomum</taxon>
    </lineage>
</organism>
<evidence type="ECO:0000313" key="3">
    <source>
        <dbReference type="EMBL" id="PAA65009.1"/>
    </source>
</evidence>
<keyword evidence="5" id="KW-1185">Reference proteome</keyword>
<proteinExistence type="predicted"/>
<dbReference type="EMBL" id="NIVC01002257">
    <property type="protein sequence ID" value="PAA59493.1"/>
    <property type="molecule type" value="Genomic_DNA"/>
</dbReference>
<sequence length="93" mass="10219">MAKTSSNQPTQLPVALVSLTMLLFIINAGAADAAVNESSQQLKTSWPFCEDQCTEARQPCGMFRCACCPGTECRYAGNRPVCRLPVRPNPIRW</sequence>
<evidence type="ECO:0000313" key="5">
    <source>
        <dbReference type="Proteomes" id="UP000215902"/>
    </source>
</evidence>
<protein>
    <submittedName>
        <fullName evidence="3">Uncharacterized protein</fullName>
    </submittedName>
</protein>
<evidence type="ECO:0000256" key="1">
    <source>
        <dbReference type="SAM" id="SignalP"/>
    </source>
</evidence>
<keyword evidence="1" id="KW-0732">Signal</keyword>
<feature type="signal peptide" evidence="1">
    <location>
        <begin position="1"/>
        <end position="33"/>
    </location>
</feature>
<feature type="chain" id="PRO_5011916052" evidence="1">
    <location>
        <begin position="34"/>
        <end position="93"/>
    </location>
</feature>
<dbReference type="EMBL" id="NIVC01001693">
    <property type="protein sequence ID" value="PAA65009.1"/>
    <property type="molecule type" value="Genomic_DNA"/>
</dbReference>